<keyword evidence="2" id="KW-0547">Nucleotide-binding</keyword>
<protein>
    <submittedName>
        <fullName evidence="4">Acyl-CoA synthetase, putative</fullName>
    </submittedName>
</protein>
<keyword evidence="2" id="KW-0067">ATP-binding</keyword>
<dbReference type="FunFam" id="3.40.50.261:FF:000021">
    <property type="entry name" value="Acetyl-CoA synthetase, putative"/>
    <property type="match status" value="1"/>
</dbReference>
<dbReference type="Gene3D" id="3.40.50.261">
    <property type="entry name" value="Succinyl-CoA synthetase domains"/>
    <property type="match status" value="2"/>
</dbReference>
<dbReference type="InterPro" id="IPR036291">
    <property type="entry name" value="NAD(P)-bd_dom_sf"/>
</dbReference>
<dbReference type="AlphaFoldDB" id="Q16CI1"/>
<dbReference type="InterPro" id="IPR003781">
    <property type="entry name" value="CoA-bd"/>
</dbReference>
<evidence type="ECO:0000259" key="3">
    <source>
        <dbReference type="PROSITE" id="PS50975"/>
    </source>
</evidence>
<dbReference type="InterPro" id="IPR013815">
    <property type="entry name" value="ATP_grasp_subdomain_1"/>
</dbReference>
<dbReference type="Gene3D" id="3.40.50.720">
    <property type="entry name" value="NAD(P)-binding Rossmann-like Domain"/>
    <property type="match status" value="1"/>
</dbReference>
<dbReference type="InterPro" id="IPR032875">
    <property type="entry name" value="Succ_CoA_lig_flav_dom"/>
</dbReference>
<dbReference type="PANTHER" id="PTHR42793:SF4">
    <property type="entry name" value="BLL6376 PROTEIN"/>
    <property type="match status" value="1"/>
</dbReference>
<dbReference type="SUPFAM" id="SSF52210">
    <property type="entry name" value="Succinyl-CoA synthetase domains"/>
    <property type="match status" value="2"/>
</dbReference>
<evidence type="ECO:0000313" key="5">
    <source>
        <dbReference type="Proteomes" id="UP000007029"/>
    </source>
</evidence>
<dbReference type="PROSITE" id="PS50975">
    <property type="entry name" value="ATP_GRASP"/>
    <property type="match status" value="1"/>
</dbReference>
<reference evidence="4 5" key="1">
    <citation type="journal article" date="2007" name="J. Bacteriol.">
        <title>The complete genome sequence of Roseobacter denitrificans reveals a mixotrophic rather than photosynthetic metabolism.</title>
        <authorList>
            <person name="Swingley W.D."/>
            <person name="Sadekar S."/>
            <person name="Mastrian S.D."/>
            <person name="Matthies H.J."/>
            <person name="Hao J."/>
            <person name="Ramos H."/>
            <person name="Acharya C.R."/>
            <person name="Conrad A.L."/>
            <person name="Taylor H.L."/>
            <person name="Dejesa L.C."/>
            <person name="Shah M.K."/>
            <person name="O'huallachain M.E."/>
            <person name="Lince M.T."/>
            <person name="Blankenship R.E."/>
            <person name="Beatty J.T."/>
            <person name="Touchman J.W."/>
        </authorList>
    </citation>
    <scope>NUCLEOTIDE SEQUENCE [LARGE SCALE GENOMIC DNA]</scope>
    <source>
        <strain evidence="5">ATCC 33942 / OCh 114</strain>
    </source>
</reference>
<dbReference type="eggNOG" id="COG1042">
    <property type="taxonomic scope" value="Bacteria"/>
</dbReference>
<dbReference type="GO" id="GO:0046872">
    <property type="term" value="F:metal ion binding"/>
    <property type="evidence" value="ECO:0007669"/>
    <property type="project" value="InterPro"/>
</dbReference>
<dbReference type="SUPFAM" id="SSF56059">
    <property type="entry name" value="Glutathione synthetase ATP-binding domain-like"/>
    <property type="match status" value="1"/>
</dbReference>
<dbReference type="STRING" id="375451.RD1_0612"/>
<dbReference type="EMBL" id="CP000362">
    <property type="protein sequence ID" value="ABG30312.1"/>
    <property type="molecule type" value="Genomic_DNA"/>
</dbReference>
<dbReference type="InterPro" id="IPR016102">
    <property type="entry name" value="Succinyl-CoA_synth-like"/>
</dbReference>
<dbReference type="eggNOG" id="COG0045">
    <property type="taxonomic scope" value="Bacteria"/>
</dbReference>
<name>Q16CI1_ROSDO</name>
<dbReference type="Pfam" id="PF13607">
    <property type="entry name" value="Succ_CoA_lig"/>
    <property type="match status" value="1"/>
</dbReference>
<dbReference type="HOGENOM" id="CLU_007415_3_2_5"/>
<evidence type="ECO:0000313" key="4">
    <source>
        <dbReference type="EMBL" id="ABG30312.1"/>
    </source>
</evidence>
<dbReference type="Pfam" id="PF13549">
    <property type="entry name" value="ATP-grasp_5"/>
    <property type="match status" value="1"/>
</dbReference>
<feature type="domain" description="ATP-grasp" evidence="3">
    <location>
        <begin position="470"/>
        <end position="669"/>
    </location>
</feature>
<dbReference type="SMART" id="SM00881">
    <property type="entry name" value="CoA_binding"/>
    <property type="match status" value="1"/>
</dbReference>
<dbReference type="GO" id="GO:0006099">
    <property type="term" value="P:tricarboxylic acid cycle"/>
    <property type="evidence" value="ECO:0007669"/>
    <property type="project" value="UniProtKB-KW"/>
</dbReference>
<dbReference type="Gene3D" id="3.30.1490.20">
    <property type="entry name" value="ATP-grasp fold, A domain"/>
    <property type="match status" value="1"/>
</dbReference>
<dbReference type="Pfam" id="PF13380">
    <property type="entry name" value="CoA_binding_2"/>
    <property type="match status" value="1"/>
</dbReference>
<dbReference type="Gene3D" id="3.30.470.20">
    <property type="entry name" value="ATP-grasp fold, B domain"/>
    <property type="match status" value="1"/>
</dbReference>
<dbReference type="Proteomes" id="UP000007029">
    <property type="component" value="Chromosome"/>
</dbReference>
<sequence length="676" mass="70506">MLRPRSIAVVGGGYWCQQVVRQSRAMGFAGDIARVHPKADVVEGIRAVAHVRDLSHVPDAVFLGINRHSTTEVVAELAAMGAGGAVCFASGFAEADAEDPASADLQADLVAAAGDMPILGPNCYGFVNAVDGALLWPDQQGCSRVDRGVAILTQSSNIAINLTMQRRALPIAYTVTCGNMAQTSQAEIAMALLDDPRVTALGLHVEGFGDTHQWHALAIKAFEKSVPIIVLKIGVSDQAQQATVSHTASLAGSDAGACAFLRYLGIARVQDLPTFLETLKLLHCHGVLPGSRLASISCSGGEASLVADMAAEHAVSFPALNDAQRITLSDVLGPMVSLSNPLDYHTHIWGDAHKMAAAWLPMAAPHIDLVMIILDYPHTDATAWDCATQAAIAVHQRSGRPVAVVATLPELLPTDVATCLMAAGVTPLHGLREALGAVEAAAGCSAAQDAPPLRAGSSGKTEMLSEAEAKQSLARFGIPVPRGLVVKRADLEGAATALDAPLVLKAMGLAHKSEAGALRLNVQAETLATAARDMPGDRFLVEEMVTGTVAELLIGVTRDAAHGFVLTLAAGGVLTELWGDQRSLLIPASRVDVADALAGLRAYPLLCGYRGAAPACLPAVIDAVMGLQDYVMDNADHVHEVEINPLMCTPDAAIAADALITRLIPQFPAGERHGPD</sequence>
<dbReference type="PANTHER" id="PTHR42793">
    <property type="entry name" value="COA BINDING DOMAIN CONTAINING PROTEIN"/>
    <property type="match status" value="1"/>
</dbReference>
<proteinExistence type="predicted"/>
<dbReference type="KEGG" id="rde:RD1_0612"/>
<dbReference type="SUPFAM" id="SSF51735">
    <property type="entry name" value="NAD(P)-binding Rossmann-fold domains"/>
    <property type="match status" value="1"/>
</dbReference>
<dbReference type="GO" id="GO:0005524">
    <property type="term" value="F:ATP binding"/>
    <property type="evidence" value="ECO:0007669"/>
    <property type="project" value="UniProtKB-UniRule"/>
</dbReference>
<keyword evidence="1" id="KW-0816">Tricarboxylic acid cycle</keyword>
<keyword evidence="5" id="KW-1185">Reference proteome</keyword>
<evidence type="ECO:0000256" key="2">
    <source>
        <dbReference type="PROSITE-ProRule" id="PRU00409"/>
    </source>
</evidence>
<evidence type="ECO:0000256" key="1">
    <source>
        <dbReference type="ARBA" id="ARBA00022532"/>
    </source>
</evidence>
<accession>Q16CI1</accession>
<gene>
    <name evidence="4" type="ordered locus">RD1_0612</name>
</gene>
<dbReference type="InterPro" id="IPR011761">
    <property type="entry name" value="ATP-grasp"/>
</dbReference>
<organism evidence="4 5">
    <name type="scientific">Roseobacter denitrificans (strain ATCC 33942 / OCh 114)</name>
    <name type="common">Erythrobacter sp. (strain OCh 114)</name>
    <name type="synonym">Roseobacter denitrificans</name>
    <dbReference type="NCBI Taxonomy" id="375451"/>
    <lineage>
        <taxon>Bacteria</taxon>
        <taxon>Pseudomonadati</taxon>
        <taxon>Pseudomonadota</taxon>
        <taxon>Alphaproteobacteria</taxon>
        <taxon>Rhodobacterales</taxon>
        <taxon>Roseobacteraceae</taxon>
        <taxon>Roseobacter</taxon>
    </lineage>
</organism>